<protein>
    <recommendedName>
        <fullName evidence="11">Cyclic nucleotide-binding domain-containing protein</fullName>
    </recommendedName>
</protein>
<evidence type="ECO:0000313" key="13">
    <source>
        <dbReference type="Proteomes" id="UP000719412"/>
    </source>
</evidence>
<keyword evidence="5 10" id="KW-1133">Transmembrane helix</keyword>
<dbReference type="CDD" id="cd00038">
    <property type="entry name" value="CAP_ED"/>
    <property type="match status" value="1"/>
</dbReference>
<dbReference type="EMBL" id="JABDTM020013229">
    <property type="protein sequence ID" value="KAH0819940.1"/>
    <property type="molecule type" value="Genomic_DNA"/>
</dbReference>
<keyword evidence="3" id="KW-1003">Cell membrane</keyword>
<feature type="transmembrane region" description="Helical" evidence="10">
    <location>
        <begin position="92"/>
        <end position="116"/>
    </location>
</feature>
<proteinExistence type="predicted"/>
<dbReference type="GO" id="GO:0005886">
    <property type="term" value="C:plasma membrane"/>
    <property type="evidence" value="ECO:0007669"/>
    <property type="project" value="UniProtKB-SubCell"/>
</dbReference>
<feature type="transmembrane region" description="Helical" evidence="10">
    <location>
        <begin position="20"/>
        <end position="44"/>
    </location>
</feature>
<keyword evidence="6" id="KW-0915">Sodium</keyword>
<dbReference type="GO" id="GO:0051453">
    <property type="term" value="P:regulation of intracellular pH"/>
    <property type="evidence" value="ECO:0007669"/>
    <property type="project" value="TreeGrafter"/>
</dbReference>
<keyword evidence="13" id="KW-1185">Reference proteome</keyword>
<organism evidence="12 13">
    <name type="scientific">Tenebrio molitor</name>
    <name type="common">Yellow mealworm beetle</name>
    <dbReference type="NCBI Taxonomy" id="7067"/>
    <lineage>
        <taxon>Eukaryota</taxon>
        <taxon>Metazoa</taxon>
        <taxon>Ecdysozoa</taxon>
        <taxon>Arthropoda</taxon>
        <taxon>Hexapoda</taxon>
        <taxon>Insecta</taxon>
        <taxon>Pterygota</taxon>
        <taxon>Neoptera</taxon>
        <taxon>Endopterygota</taxon>
        <taxon>Coleoptera</taxon>
        <taxon>Polyphaga</taxon>
        <taxon>Cucujiformia</taxon>
        <taxon>Tenebrionidae</taxon>
        <taxon>Tenebrio</taxon>
    </lineage>
</organism>
<evidence type="ECO:0000256" key="5">
    <source>
        <dbReference type="ARBA" id="ARBA00022989"/>
    </source>
</evidence>
<dbReference type="InterPro" id="IPR014710">
    <property type="entry name" value="RmlC-like_jellyroll"/>
</dbReference>
<evidence type="ECO:0000256" key="2">
    <source>
        <dbReference type="ARBA" id="ARBA00022448"/>
    </source>
</evidence>
<dbReference type="GO" id="GO:0015385">
    <property type="term" value="F:sodium:proton antiporter activity"/>
    <property type="evidence" value="ECO:0007669"/>
    <property type="project" value="InterPro"/>
</dbReference>
<name>A0A8J6HJJ3_TENMO</name>
<dbReference type="Pfam" id="PF00999">
    <property type="entry name" value="Na_H_Exchanger"/>
    <property type="match status" value="1"/>
</dbReference>
<feature type="transmembrane region" description="Helical" evidence="10">
    <location>
        <begin position="174"/>
        <end position="196"/>
    </location>
</feature>
<dbReference type="PANTHER" id="PTHR10110:SF86">
    <property type="entry name" value="SODIUM_HYDROGEN EXCHANGER 7"/>
    <property type="match status" value="1"/>
</dbReference>
<keyword evidence="2" id="KW-0813">Transport</keyword>
<evidence type="ECO:0000256" key="7">
    <source>
        <dbReference type="ARBA" id="ARBA00023065"/>
    </source>
</evidence>
<evidence type="ECO:0000256" key="4">
    <source>
        <dbReference type="ARBA" id="ARBA00022692"/>
    </source>
</evidence>
<evidence type="ECO:0000256" key="9">
    <source>
        <dbReference type="ARBA" id="ARBA00023201"/>
    </source>
</evidence>
<accession>A0A8J6HJJ3</accession>
<evidence type="ECO:0000256" key="3">
    <source>
        <dbReference type="ARBA" id="ARBA00022475"/>
    </source>
</evidence>
<keyword evidence="9" id="KW-0739">Sodium transport</keyword>
<feature type="domain" description="Cyclic nucleotide-binding" evidence="11">
    <location>
        <begin position="619"/>
        <end position="744"/>
    </location>
</feature>
<dbReference type="InterPro" id="IPR018422">
    <property type="entry name" value="Cation/H_exchanger_CPA1"/>
</dbReference>
<evidence type="ECO:0000259" key="11">
    <source>
        <dbReference type="PROSITE" id="PS50042"/>
    </source>
</evidence>
<keyword evidence="8 10" id="KW-0472">Membrane</keyword>
<keyword evidence="4 10" id="KW-0812">Transmembrane</keyword>
<comment type="caution">
    <text evidence="12">The sequence shown here is derived from an EMBL/GenBank/DDBJ whole genome shotgun (WGS) entry which is preliminary data.</text>
</comment>
<dbReference type="Gene3D" id="2.60.120.10">
    <property type="entry name" value="Jelly Rolls"/>
    <property type="match status" value="1"/>
</dbReference>
<dbReference type="PANTHER" id="PTHR10110">
    <property type="entry name" value="SODIUM/HYDROGEN EXCHANGER"/>
    <property type="match status" value="1"/>
</dbReference>
<evidence type="ECO:0000256" key="10">
    <source>
        <dbReference type="SAM" id="Phobius"/>
    </source>
</evidence>
<gene>
    <name evidence="12" type="ORF">GEV33_002851</name>
</gene>
<evidence type="ECO:0000256" key="8">
    <source>
        <dbReference type="ARBA" id="ARBA00023136"/>
    </source>
</evidence>
<feature type="transmembrane region" description="Helical" evidence="10">
    <location>
        <begin position="431"/>
        <end position="453"/>
    </location>
</feature>
<sequence>MRYAYNDPINLMVLTVSISYASYFLGNWMSNAGLVANVFCGIMMSMERNSLSKENDQGLYTLWKMITTIMNGTLYLFIGVLCPTFLRNNVQLKNYIIVFVTFLITNLSRFLCFFLFSPILSRIGYGMSFQNMVIIVWGGLKNPVNLNMAIMIHQAYSDYGHDNAKADLFFLHNIGVYLLMLLINGSFVPVLLKALGLSDISLSRQMNMNNCMKYIYEARARTITILKMDRFVSDANWPLVLNTTAIKHPYKNINSVGEDENDDEEDFFVGFRFTYCPDCKHNIPTQPTAKEIKEINKEAKLRILKLKKTAYSRHFENGMLSKEGIRIMHQAVEIAMDTEALVIELEGLFKLFKKESVCYRCLRNQVQQLTKTRDKHRKHPRKTWRIWCYRIVNHFVFSIIMYGIILLNMILVVYHFEKNYGDSHYLDASVFFFWFYFVEFWLKVFAYSWIYVYKHGIRTYFKLCTFFKSYRCCKKIPDVTLKYLNVKVNKHKSLAFELGKSYITGEEEILDNLENIVDNDQIRESVKKNTENDLLALSRCVGMAEKQSQWVATTVKTKSAMRMVLNSMKDDILELKVAGWIDDVEYNKLIKSLAERYQYINSITSIEPYAPKLIFREVVYMGDDETIINYLYDNVTTKKFDPGDVVFSEGELVEGIYIVITGMLLVTYIPKDDVKEKLKETGCLPVIDHICSSTYEETMYQYIVAGDTMGELATLSDRSYNGVIMTETYSQVFILPRETVKTAIKMDFDPVNGSVESHFENVSLTISHFRLECRIWKYIGFKKAVSILMNIPAYRSYTQDKIKYIVERSFVPNLSNYKIFIVNEMMQDIILLEGIIVDFNTRDVYTGPCYIPRFPKEIFLANSKLAPCYEAQLPALSPRRRFTNTPPMRTWHVWTHTQLTPGRR</sequence>
<reference evidence="12" key="2">
    <citation type="submission" date="2021-08" db="EMBL/GenBank/DDBJ databases">
        <authorList>
            <person name="Eriksson T."/>
        </authorList>
    </citation>
    <scope>NUCLEOTIDE SEQUENCE</scope>
    <source>
        <strain evidence="12">Stoneville</strain>
        <tissue evidence="12">Whole head</tissue>
    </source>
</reference>
<dbReference type="SUPFAM" id="SSF51206">
    <property type="entry name" value="cAMP-binding domain-like"/>
    <property type="match status" value="1"/>
</dbReference>
<dbReference type="GO" id="GO:0098719">
    <property type="term" value="P:sodium ion import across plasma membrane"/>
    <property type="evidence" value="ECO:0007669"/>
    <property type="project" value="TreeGrafter"/>
</dbReference>
<dbReference type="GO" id="GO:0015386">
    <property type="term" value="F:potassium:proton antiporter activity"/>
    <property type="evidence" value="ECO:0007669"/>
    <property type="project" value="TreeGrafter"/>
</dbReference>
<dbReference type="InterPro" id="IPR018490">
    <property type="entry name" value="cNMP-bd_dom_sf"/>
</dbReference>
<keyword evidence="7" id="KW-0406">Ion transport</keyword>
<evidence type="ECO:0000256" key="6">
    <source>
        <dbReference type="ARBA" id="ARBA00023053"/>
    </source>
</evidence>
<dbReference type="InterPro" id="IPR006153">
    <property type="entry name" value="Cation/H_exchanger_TM"/>
</dbReference>
<reference evidence="12" key="1">
    <citation type="journal article" date="2020" name="J Insects Food Feed">
        <title>The yellow mealworm (Tenebrio molitor) genome: a resource for the emerging insects as food and feed industry.</title>
        <authorList>
            <person name="Eriksson T."/>
            <person name="Andere A."/>
            <person name="Kelstrup H."/>
            <person name="Emery V."/>
            <person name="Picard C."/>
        </authorList>
    </citation>
    <scope>NUCLEOTIDE SEQUENCE</scope>
    <source>
        <strain evidence="12">Stoneville</strain>
        <tissue evidence="12">Whole head</tissue>
    </source>
</reference>
<comment type="subcellular location">
    <subcellularLocation>
        <location evidence="1">Cell membrane</location>
        <topology evidence="1">Multi-pass membrane protein</topology>
    </subcellularLocation>
</comment>
<dbReference type="PROSITE" id="PS50042">
    <property type="entry name" value="CNMP_BINDING_3"/>
    <property type="match status" value="1"/>
</dbReference>
<dbReference type="AlphaFoldDB" id="A0A8J6HJJ3"/>
<feature type="transmembrane region" description="Helical" evidence="10">
    <location>
        <begin position="65"/>
        <end position="86"/>
    </location>
</feature>
<dbReference type="Proteomes" id="UP000719412">
    <property type="component" value="Unassembled WGS sequence"/>
</dbReference>
<evidence type="ECO:0000256" key="1">
    <source>
        <dbReference type="ARBA" id="ARBA00004651"/>
    </source>
</evidence>
<dbReference type="InterPro" id="IPR000595">
    <property type="entry name" value="cNMP-bd_dom"/>
</dbReference>
<evidence type="ECO:0000313" key="12">
    <source>
        <dbReference type="EMBL" id="KAH0819940.1"/>
    </source>
</evidence>
<feature type="transmembrane region" description="Helical" evidence="10">
    <location>
        <begin position="387"/>
        <end position="411"/>
    </location>
</feature>